<keyword evidence="14" id="KW-0843">Virulence</keyword>
<dbReference type="NCBIfam" id="TIGR00229">
    <property type="entry name" value="sensory_box"/>
    <property type="match status" value="1"/>
</dbReference>
<dbReference type="PROSITE" id="PS50885">
    <property type="entry name" value="HAMP"/>
    <property type="match status" value="1"/>
</dbReference>
<evidence type="ECO:0000313" key="29">
    <source>
        <dbReference type="EMBL" id="TSE23540.1"/>
    </source>
</evidence>
<dbReference type="PROSITE" id="PS50109">
    <property type="entry name" value="HIS_KIN"/>
    <property type="match status" value="1"/>
</dbReference>
<dbReference type="Pfam" id="PF00672">
    <property type="entry name" value="HAMP"/>
    <property type="match status" value="1"/>
</dbReference>
<dbReference type="SMART" id="SM00388">
    <property type="entry name" value="HisKA"/>
    <property type="match status" value="1"/>
</dbReference>
<dbReference type="PANTHER" id="PTHR45339:SF1">
    <property type="entry name" value="HYBRID SIGNAL TRANSDUCTION HISTIDINE KINASE J"/>
    <property type="match status" value="1"/>
</dbReference>
<evidence type="ECO:0000256" key="16">
    <source>
        <dbReference type="ARBA" id="ARBA00058004"/>
    </source>
</evidence>
<evidence type="ECO:0000256" key="10">
    <source>
        <dbReference type="ARBA" id="ARBA00022777"/>
    </source>
</evidence>
<keyword evidence="20" id="KW-0175">Coiled coil</keyword>
<dbReference type="SMART" id="SM00086">
    <property type="entry name" value="PAC"/>
    <property type="match status" value="1"/>
</dbReference>
<dbReference type="CDD" id="cd17546">
    <property type="entry name" value="REC_hyHK_CKI1_RcsC-like"/>
    <property type="match status" value="2"/>
</dbReference>
<feature type="coiled-coil region" evidence="20">
    <location>
        <begin position="373"/>
        <end position="421"/>
    </location>
</feature>
<reference evidence="29 30" key="1">
    <citation type="submission" date="2019-07" db="EMBL/GenBank/DDBJ databases">
        <title>Tepidimonas sediminis YIM 72259 draft genome.</title>
        <authorList>
            <person name="Da Costa M.S."/>
            <person name="Froufe H.J.C."/>
            <person name="Egas C."/>
            <person name="Albuquerque L."/>
        </authorList>
    </citation>
    <scope>NUCLEOTIDE SEQUENCE [LARGE SCALE GENOMIC DNA]</scope>
    <source>
        <strain evidence="29 30">YIM 72259</strain>
    </source>
</reference>
<dbReference type="InterPro" id="IPR035965">
    <property type="entry name" value="PAS-like_dom_sf"/>
</dbReference>
<dbReference type="Gene3D" id="3.30.450.20">
    <property type="entry name" value="PAS domain"/>
    <property type="match status" value="1"/>
</dbReference>
<evidence type="ECO:0000256" key="21">
    <source>
        <dbReference type="SAM" id="MobiDB-lite"/>
    </source>
</evidence>
<evidence type="ECO:0000259" key="23">
    <source>
        <dbReference type="PROSITE" id="PS50109"/>
    </source>
</evidence>
<comment type="caution">
    <text evidence="29">The sequence shown here is derived from an EMBL/GenBank/DDBJ whole genome shotgun (WGS) entry which is preliminary data.</text>
</comment>
<comment type="function">
    <text evidence="16">Member of the two-component regulatory system BvgS/BvgA. Phosphorylates BvgA via a four-step phosphorelay in response to environmental signals.</text>
</comment>
<dbReference type="GO" id="GO:0000155">
    <property type="term" value="F:phosphorelay sensor kinase activity"/>
    <property type="evidence" value="ECO:0007669"/>
    <property type="project" value="InterPro"/>
</dbReference>
<protein>
    <recommendedName>
        <fullName evidence="17">Virulence sensor protein BvgS</fullName>
        <ecNumber evidence="3">2.7.13.3</ecNumber>
    </recommendedName>
</protein>
<dbReference type="OrthoDB" id="5290456at2"/>
<dbReference type="InterPro" id="IPR000014">
    <property type="entry name" value="PAS"/>
</dbReference>
<dbReference type="SUPFAM" id="SSF52172">
    <property type="entry name" value="CheY-like"/>
    <property type="match status" value="2"/>
</dbReference>
<dbReference type="CDD" id="cd06225">
    <property type="entry name" value="HAMP"/>
    <property type="match status" value="1"/>
</dbReference>
<dbReference type="SUPFAM" id="SSF158472">
    <property type="entry name" value="HAMP domain-like"/>
    <property type="match status" value="1"/>
</dbReference>
<evidence type="ECO:0000256" key="5">
    <source>
        <dbReference type="ARBA" id="ARBA00022553"/>
    </source>
</evidence>
<dbReference type="CDD" id="cd16922">
    <property type="entry name" value="HATPase_EvgS-ArcB-TorS-like"/>
    <property type="match status" value="1"/>
</dbReference>
<dbReference type="SMART" id="SM00448">
    <property type="entry name" value="REC"/>
    <property type="match status" value="2"/>
</dbReference>
<feature type="domain" description="HAMP" evidence="27">
    <location>
        <begin position="203"/>
        <end position="255"/>
    </location>
</feature>
<dbReference type="InterPro" id="IPR003660">
    <property type="entry name" value="HAMP_dom"/>
</dbReference>
<keyword evidence="10 29" id="KW-0418">Kinase</keyword>
<accession>A0A554WJ06</accession>
<proteinExistence type="predicted"/>
<comment type="catalytic activity">
    <reaction evidence="1">
        <text>ATP + protein L-histidine = ADP + protein N-phospho-L-histidine.</text>
        <dbReference type="EC" id="2.7.13.3"/>
    </reaction>
</comment>
<evidence type="ECO:0000313" key="30">
    <source>
        <dbReference type="Proteomes" id="UP000320225"/>
    </source>
</evidence>
<feature type="domain" description="PAS" evidence="25">
    <location>
        <begin position="260"/>
        <end position="330"/>
    </location>
</feature>
<dbReference type="Pfam" id="PF01627">
    <property type="entry name" value="Hpt"/>
    <property type="match status" value="1"/>
</dbReference>
<sequence length="1185" mass="127717">MSATRLRLGRVLPVAALLLVAAYLAFSGLWGWHAGRAGVLERAHTEGLALAQALARAAERRLQDHADEVRAEVSLASADLRVRQLALVNPSGIIEAAHRVAWEGRRAAEVIEGFDANQFQAVAFGYLPFVLPHEGGRRLRILVPYLQRVDEPLLRNLRRGAVWLELDLSLELDRLRHATLVGLLPGAAVALTLMGLLAWLLRRHVALPLARLRDASVAFMEGRAVPHLPEQGPEEIGTLARSFNAMVDRLQVAQQRLRDSEAHFRTLAEAGRILVWRSDADGAFTYVNDVWCRFSGRPLQALLGHGWRLDMHPQDRAVFADAFDAARARREHLVAELRLRDAAGQWHWLLLEGNPLRRDDGSLGGYVGHAMDITDLKTAQQALQQLNEELEQRVQARTRELQQANEQLRAQELLLRDATARAEAASRAKSDFLANVSHEIRTPMNAIIGLAHLLARSGLDDRQRDYLDKLQQSAQHLLGLINDILDLSKIEAGKLELEQVEFPLDKLIDNFTALIADKAQAKGLELIVDVAPDVPPRLIGDPVRLGQILANYGNNAVKFTERGEVRLRIRVERRDGDDLWLRLQVEDTGIGLTEAQQAQLFQAFQQADTSITRRYGGTGLGLAIVKRLAQLMGGSVGVRSEPGRGSAFWAVVRVRAGAAAPPAAAPVEVRGRRVLVVDDHPAAREVLGEQLRNLGFQAEVVDSGAAALRAAQAAAAAQRPFDVVLLDWQMPGMDGFETGARLRALGLQPPPRLILITAFGREEVFARVQAEGFDGVLFKPVSPSMLLDHLMQALGAQPSTAGTPGPVTPPQTPPPALRGRRVLLVEDNAINREVARELLQEAGLEVEEAENGLQALQRVRERPAYDVILMDMQMPLMDGLEATRRIRALPGWGTVPIVAMTANVLAEDRQRCLEAGMNDFLPKPIDPPRLWATLQRWLPGDAARAAPDDGSAPAAADTTAPPPSAATGATGAPITAEVPAVDGLDAADGLRRAAGRVTLYRSLLKRFVAEQAQASATIAALWAAGEHDAAIRAAHTLKGVAATLGAHRLARHAAELQQALQAAARQDPPPPTLDGEPAWAATDAALRALVQGLRTALGTGQEAAPAPAAASPGAGADLGELAWLLATGDAAALAWAGAHEEALRTALGPAYPALRDALAAFDFEAALATLRAAGHAPATTGESTP</sequence>
<dbReference type="SUPFAM" id="SSF47384">
    <property type="entry name" value="Homodimeric domain of signal transducing histidine kinase"/>
    <property type="match status" value="1"/>
</dbReference>
<dbReference type="SUPFAM" id="SSF55874">
    <property type="entry name" value="ATPase domain of HSP90 chaperone/DNA topoisomerase II/histidine kinase"/>
    <property type="match status" value="1"/>
</dbReference>
<comment type="subcellular location">
    <subcellularLocation>
        <location evidence="2">Cell membrane</location>
        <topology evidence="2">Multi-pass membrane protein</topology>
    </subcellularLocation>
</comment>
<evidence type="ECO:0000256" key="22">
    <source>
        <dbReference type="SAM" id="Phobius"/>
    </source>
</evidence>
<feature type="domain" description="Response regulatory" evidence="24">
    <location>
        <begin position="673"/>
        <end position="794"/>
    </location>
</feature>
<dbReference type="PROSITE" id="PS50110">
    <property type="entry name" value="RESPONSE_REGULATORY"/>
    <property type="match status" value="2"/>
</dbReference>
<feature type="domain" description="HPt" evidence="28">
    <location>
        <begin position="996"/>
        <end position="1096"/>
    </location>
</feature>
<evidence type="ECO:0000256" key="17">
    <source>
        <dbReference type="ARBA" id="ARBA00070152"/>
    </source>
</evidence>
<dbReference type="InterPro" id="IPR003661">
    <property type="entry name" value="HisK_dim/P_dom"/>
</dbReference>
<keyword evidence="15 22" id="KW-0472">Membrane</keyword>
<organism evidence="29 30">
    <name type="scientific">Tepidimonas sediminis</name>
    <dbReference type="NCBI Taxonomy" id="2588941"/>
    <lineage>
        <taxon>Bacteria</taxon>
        <taxon>Pseudomonadati</taxon>
        <taxon>Pseudomonadota</taxon>
        <taxon>Betaproteobacteria</taxon>
        <taxon>Burkholderiales</taxon>
        <taxon>Tepidimonas</taxon>
    </lineage>
</organism>
<dbReference type="PRINTS" id="PR00344">
    <property type="entry name" value="BCTRLSENSOR"/>
</dbReference>
<dbReference type="Pfam" id="PF00072">
    <property type="entry name" value="Response_reg"/>
    <property type="match status" value="2"/>
</dbReference>
<dbReference type="EC" id="2.7.13.3" evidence="3"/>
<dbReference type="SMART" id="SM00073">
    <property type="entry name" value="HPT"/>
    <property type="match status" value="1"/>
</dbReference>
<keyword evidence="7 22" id="KW-0812">Transmembrane</keyword>
<evidence type="ECO:0000259" key="28">
    <source>
        <dbReference type="PROSITE" id="PS50894"/>
    </source>
</evidence>
<feature type="modified residue" description="Phosphohistidine" evidence="18">
    <location>
        <position position="1035"/>
    </location>
</feature>
<feature type="domain" description="PAC" evidence="26">
    <location>
        <begin position="333"/>
        <end position="385"/>
    </location>
</feature>
<dbReference type="InterPro" id="IPR036890">
    <property type="entry name" value="HATPase_C_sf"/>
</dbReference>
<evidence type="ECO:0000256" key="7">
    <source>
        <dbReference type="ARBA" id="ARBA00022692"/>
    </source>
</evidence>
<evidence type="ECO:0000256" key="2">
    <source>
        <dbReference type="ARBA" id="ARBA00004651"/>
    </source>
</evidence>
<dbReference type="RefSeq" id="WP_143896575.1">
    <property type="nucleotide sequence ID" value="NZ_VJND01000016.1"/>
</dbReference>
<dbReference type="FunFam" id="3.30.565.10:FF:000010">
    <property type="entry name" value="Sensor histidine kinase RcsC"/>
    <property type="match status" value="1"/>
</dbReference>
<feature type="domain" description="Histidine kinase" evidence="23">
    <location>
        <begin position="435"/>
        <end position="656"/>
    </location>
</feature>
<feature type="region of interest" description="Disordered" evidence="21">
    <location>
        <begin position="797"/>
        <end position="817"/>
    </location>
</feature>
<dbReference type="InterPro" id="IPR011006">
    <property type="entry name" value="CheY-like_superfamily"/>
</dbReference>
<dbReference type="Gene3D" id="1.20.120.160">
    <property type="entry name" value="HPT domain"/>
    <property type="match status" value="1"/>
</dbReference>
<feature type="region of interest" description="Disordered" evidence="21">
    <location>
        <begin position="942"/>
        <end position="973"/>
    </location>
</feature>
<dbReference type="Proteomes" id="UP000320225">
    <property type="component" value="Unassembled WGS sequence"/>
</dbReference>
<dbReference type="GO" id="GO:0005886">
    <property type="term" value="C:plasma membrane"/>
    <property type="evidence" value="ECO:0007669"/>
    <property type="project" value="UniProtKB-SubCell"/>
</dbReference>
<dbReference type="CDD" id="cd00130">
    <property type="entry name" value="PAS"/>
    <property type="match status" value="1"/>
</dbReference>
<evidence type="ECO:0000259" key="27">
    <source>
        <dbReference type="PROSITE" id="PS50885"/>
    </source>
</evidence>
<feature type="compositionally biased region" description="Pro residues" evidence="21">
    <location>
        <begin position="806"/>
        <end position="816"/>
    </location>
</feature>
<evidence type="ECO:0000256" key="8">
    <source>
        <dbReference type="ARBA" id="ARBA00022729"/>
    </source>
</evidence>
<dbReference type="Gene3D" id="3.30.565.10">
    <property type="entry name" value="Histidine kinase-like ATPase, C-terminal domain"/>
    <property type="match status" value="1"/>
</dbReference>
<dbReference type="SMART" id="SM00304">
    <property type="entry name" value="HAMP"/>
    <property type="match status" value="1"/>
</dbReference>
<dbReference type="GO" id="GO:0005524">
    <property type="term" value="F:ATP binding"/>
    <property type="evidence" value="ECO:0007669"/>
    <property type="project" value="UniProtKB-KW"/>
</dbReference>
<evidence type="ECO:0000256" key="15">
    <source>
        <dbReference type="ARBA" id="ARBA00023136"/>
    </source>
</evidence>
<keyword evidence="5 19" id="KW-0597">Phosphoprotein</keyword>
<evidence type="ECO:0000256" key="19">
    <source>
        <dbReference type="PROSITE-ProRule" id="PRU00169"/>
    </source>
</evidence>
<feature type="modified residue" description="4-aspartylphosphate" evidence="19">
    <location>
        <position position="727"/>
    </location>
</feature>
<evidence type="ECO:0000256" key="14">
    <source>
        <dbReference type="ARBA" id="ARBA00023026"/>
    </source>
</evidence>
<feature type="coiled-coil region" evidence="20">
    <location>
        <begin position="832"/>
        <end position="859"/>
    </location>
</feature>
<dbReference type="InterPro" id="IPR036097">
    <property type="entry name" value="HisK_dim/P_sf"/>
</dbReference>
<evidence type="ECO:0000256" key="9">
    <source>
        <dbReference type="ARBA" id="ARBA00022741"/>
    </source>
</evidence>
<dbReference type="InterPro" id="IPR003594">
    <property type="entry name" value="HATPase_dom"/>
</dbReference>
<keyword evidence="30" id="KW-1185">Reference proteome</keyword>
<dbReference type="AlphaFoldDB" id="A0A554WJ06"/>
<feature type="domain" description="Response regulatory" evidence="24">
    <location>
        <begin position="821"/>
        <end position="938"/>
    </location>
</feature>
<dbReference type="InterPro" id="IPR005467">
    <property type="entry name" value="His_kinase_dom"/>
</dbReference>
<keyword evidence="13" id="KW-0902">Two-component regulatory system</keyword>
<feature type="transmembrane region" description="Helical" evidence="22">
    <location>
        <begin position="180"/>
        <end position="201"/>
    </location>
</feature>
<keyword evidence="12 22" id="KW-1133">Transmembrane helix</keyword>
<feature type="modified residue" description="4-aspartylphosphate" evidence="19">
    <location>
        <position position="871"/>
    </location>
</feature>
<dbReference type="Gene3D" id="6.10.340.10">
    <property type="match status" value="1"/>
</dbReference>
<dbReference type="InterPro" id="IPR013656">
    <property type="entry name" value="PAS_4"/>
</dbReference>
<dbReference type="Gene3D" id="3.40.50.2300">
    <property type="match status" value="2"/>
</dbReference>
<dbReference type="SUPFAM" id="SSF55785">
    <property type="entry name" value="PYP-like sensor domain (PAS domain)"/>
    <property type="match status" value="1"/>
</dbReference>
<evidence type="ECO:0000256" key="12">
    <source>
        <dbReference type="ARBA" id="ARBA00022989"/>
    </source>
</evidence>
<dbReference type="EMBL" id="VJND01000016">
    <property type="protein sequence ID" value="TSE23540.1"/>
    <property type="molecule type" value="Genomic_DNA"/>
</dbReference>
<dbReference type="SMART" id="SM00387">
    <property type="entry name" value="HATPase_c"/>
    <property type="match status" value="1"/>
</dbReference>
<dbReference type="PROSITE" id="PS50112">
    <property type="entry name" value="PAS"/>
    <property type="match status" value="1"/>
</dbReference>
<evidence type="ECO:0000256" key="4">
    <source>
        <dbReference type="ARBA" id="ARBA00022475"/>
    </source>
</evidence>
<keyword evidence="9" id="KW-0547">Nucleotide-binding</keyword>
<keyword evidence="8" id="KW-0732">Signal</keyword>
<dbReference type="InterPro" id="IPR036641">
    <property type="entry name" value="HPT_dom_sf"/>
</dbReference>
<dbReference type="SUPFAM" id="SSF47226">
    <property type="entry name" value="Histidine-containing phosphotransfer domain, HPT domain"/>
    <property type="match status" value="1"/>
</dbReference>
<evidence type="ECO:0000259" key="26">
    <source>
        <dbReference type="PROSITE" id="PS50113"/>
    </source>
</evidence>
<evidence type="ECO:0000256" key="6">
    <source>
        <dbReference type="ARBA" id="ARBA00022679"/>
    </source>
</evidence>
<keyword evidence="6 29" id="KW-0808">Transferase</keyword>
<evidence type="ECO:0000256" key="3">
    <source>
        <dbReference type="ARBA" id="ARBA00012438"/>
    </source>
</evidence>
<feature type="transmembrane region" description="Helical" evidence="22">
    <location>
        <begin position="12"/>
        <end position="32"/>
    </location>
</feature>
<dbReference type="PROSITE" id="PS50113">
    <property type="entry name" value="PAC"/>
    <property type="match status" value="1"/>
</dbReference>
<dbReference type="FunFam" id="1.10.287.130:FF:000004">
    <property type="entry name" value="Ethylene receptor 1"/>
    <property type="match status" value="1"/>
</dbReference>
<dbReference type="InterPro" id="IPR004358">
    <property type="entry name" value="Sig_transdc_His_kin-like_C"/>
</dbReference>
<dbReference type="Gene3D" id="1.10.287.130">
    <property type="match status" value="1"/>
</dbReference>
<dbReference type="InterPro" id="IPR000700">
    <property type="entry name" value="PAS-assoc_C"/>
</dbReference>
<evidence type="ECO:0000259" key="25">
    <source>
        <dbReference type="PROSITE" id="PS50112"/>
    </source>
</evidence>
<gene>
    <name evidence="29" type="primary">barA_3</name>
    <name evidence="29" type="ORF">Tsedi_02186</name>
</gene>
<dbReference type="InterPro" id="IPR001789">
    <property type="entry name" value="Sig_transdc_resp-reg_receiver"/>
</dbReference>
<evidence type="ECO:0000256" key="11">
    <source>
        <dbReference type="ARBA" id="ARBA00022840"/>
    </source>
</evidence>
<dbReference type="Pfam" id="PF00512">
    <property type="entry name" value="HisKA"/>
    <property type="match status" value="1"/>
</dbReference>
<dbReference type="PROSITE" id="PS50894">
    <property type="entry name" value="HPT"/>
    <property type="match status" value="1"/>
</dbReference>
<evidence type="ECO:0000256" key="20">
    <source>
        <dbReference type="SAM" id="Coils"/>
    </source>
</evidence>
<dbReference type="InterPro" id="IPR001610">
    <property type="entry name" value="PAC"/>
</dbReference>
<dbReference type="InterPro" id="IPR008207">
    <property type="entry name" value="Sig_transdc_His_kin_Hpt_dom"/>
</dbReference>
<dbReference type="SMART" id="SM00091">
    <property type="entry name" value="PAS"/>
    <property type="match status" value="1"/>
</dbReference>
<evidence type="ECO:0000256" key="18">
    <source>
        <dbReference type="PROSITE-ProRule" id="PRU00110"/>
    </source>
</evidence>
<dbReference type="Pfam" id="PF08448">
    <property type="entry name" value="PAS_4"/>
    <property type="match status" value="1"/>
</dbReference>
<dbReference type="Pfam" id="PF02518">
    <property type="entry name" value="HATPase_c"/>
    <property type="match status" value="1"/>
</dbReference>
<evidence type="ECO:0000256" key="13">
    <source>
        <dbReference type="ARBA" id="ARBA00023012"/>
    </source>
</evidence>
<dbReference type="CDD" id="cd00082">
    <property type="entry name" value="HisKA"/>
    <property type="match status" value="1"/>
</dbReference>
<keyword evidence="11" id="KW-0067">ATP-binding</keyword>
<name>A0A554WJ06_9BURK</name>
<evidence type="ECO:0000256" key="1">
    <source>
        <dbReference type="ARBA" id="ARBA00000085"/>
    </source>
</evidence>
<keyword evidence="4" id="KW-1003">Cell membrane</keyword>
<evidence type="ECO:0000259" key="24">
    <source>
        <dbReference type="PROSITE" id="PS50110"/>
    </source>
</evidence>
<dbReference type="PANTHER" id="PTHR45339">
    <property type="entry name" value="HYBRID SIGNAL TRANSDUCTION HISTIDINE KINASE J"/>
    <property type="match status" value="1"/>
</dbReference>